<gene>
    <name evidence="2" type="ORF">PLEPLA_LOCUS21644</name>
</gene>
<feature type="compositionally biased region" description="Polar residues" evidence="1">
    <location>
        <begin position="270"/>
        <end position="301"/>
    </location>
</feature>
<feature type="region of interest" description="Disordered" evidence="1">
    <location>
        <begin position="124"/>
        <end position="160"/>
    </location>
</feature>
<name>A0A9N7UJX0_PLEPL</name>
<feature type="compositionally biased region" description="Low complexity" evidence="1">
    <location>
        <begin position="143"/>
        <end position="160"/>
    </location>
</feature>
<evidence type="ECO:0000313" key="2">
    <source>
        <dbReference type="EMBL" id="CAB1433553.1"/>
    </source>
</evidence>
<reference evidence="2" key="1">
    <citation type="submission" date="2020-03" db="EMBL/GenBank/DDBJ databases">
        <authorList>
            <person name="Weist P."/>
        </authorList>
    </citation>
    <scope>NUCLEOTIDE SEQUENCE</scope>
</reference>
<feature type="region of interest" description="Disordered" evidence="1">
    <location>
        <begin position="514"/>
        <end position="534"/>
    </location>
</feature>
<dbReference type="Proteomes" id="UP001153269">
    <property type="component" value="Unassembled WGS sequence"/>
</dbReference>
<dbReference type="InterPro" id="IPR051493">
    <property type="entry name" value="CHD"/>
</dbReference>
<feature type="compositionally biased region" description="Polar residues" evidence="1">
    <location>
        <begin position="124"/>
        <end position="140"/>
    </location>
</feature>
<feature type="region of interest" description="Disordered" evidence="1">
    <location>
        <begin position="236"/>
        <end position="311"/>
    </location>
</feature>
<evidence type="ECO:0000256" key="1">
    <source>
        <dbReference type="SAM" id="MobiDB-lite"/>
    </source>
</evidence>
<protein>
    <submittedName>
        <fullName evidence="2">Uncharacterized protein</fullName>
    </submittedName>
</protein>
<feature type="region of interest" description="Disordered" evidence="1">
    <location>
        <begin position="174"/>
        <end position="208"/>
    </location>
</feature>
<evidence type="ECO:0000313" key="3">
    <source>
        <dbReference type="Proteomes" id="UP001153269"/>
    </source>
</evidence>
<feature type="compositionally biased region" description="Basic and acidic residues" evidence="1">
    <location>
        <begin position="174"/>
        <end position="191"/>
    </location>
</feature>
<dbReference type="EMBL" id="CADEAL010001569">
    <property type="protein sequence ID" value="CAB1433553.1"/>
    <property type="molecule type" value="Genomic_DNA"/>
</dbReference>
<proteinExistence type="predicted"/>
<accession>A0A9N7UJX0</accession>
<feature type="compositionally biased region" description="Polar residues" evidence="1">
    <location>
        <begin position="236"/>
        <end position="259"/>
    </location>
</feature>
<feature type="compositionally biased region" description="Low complexity" evidence="1">
    <location>
        <begin position="195"/>
        <end position="208"/>
    </location>
</feature>
<comment type="caution">
    <text evidence="2">The sequence shown here is derived from an EMBL/GenBank/DDBJ whole genome shotgun (WGS) entry which is preliminary data.</text>
</comment>
<dbReference type="PANTHER" id="PTHR46850:SF1">
    <property type="entry name" value="CHROMODOMAIN-HELICASE-DNA-BINDING PROTEIN 9"/>
    <property type="match status" value="1"/>
</dbReference>
<organism evidence="2 3">
    <name type="scientific">Pleuronectes platessa</name>
    <name type="common">European plaice</name>
    <dbReference type="NCBI Taxonomy" id="8262"/>
    <lineage>
        <taxon>Eukaryota</taxon>
        <taxon>Metazoa</taxon>
        <taxon>Chordata</taxon>
        <taxon>Craniata</taxon>
        <taxon>Vertebrata</taxon>
        <taxon>Euteleostomi</taxon>
        <taxon>Actinopterygii</taxon>
        <taxon>Neopterygii</taxon>
        <taxon>Teleostei</taxon>
        <taxon>Neoteleostei</taxon>
        <taxon>Acanthomorphata</taxon>
        <taxon>Carangaria</taxon>
        <taxon>Pleuronectiformes</taxon>
        <taxon>Pleuronectoidei</taxon>
        <taxon>Pleuronectidae</taxon>
        <taxon>Pleuronectes</taxon>
    </lineage>
</organism>
<keyword evidence="3" id="KW-1185">Reference proteome</keyword>
<dbReference type="PANTHER" id="PTHR46850">
    <property type="entry name" value="CHROMODOMAIN-HELICASE-DNA-BINDING PROTEIN 9"/>
    <property type="match status" value="1"/>
</dbReference>
<dbReference type="AlphaFoldDB" id="A0A9N7UJX0"/>
<sequence length="597" mass="65794">MEFFDDPGLFVGGLEGLDEDEFPSAPSLVDELNLSADFEPLHQVELLGPGKPPDIMPPISTQQVMPAYVQPMDHYIDIKGQNTTGQTFSGHRATGAGGGSIMPEQHGQYHNAAMSQVPQSNGLFCNSSSPMWGNQDQNGNMFHPVSQQQQLPQQQRCHQQQLLHNQQLNVRQHIREQQHQPCHDPQQEQQHRMRQQLQQQQSHQQQLLNQCQPQQINTQTMPMQQQQHHNFSFHQGIQQVHHSQQRAQHQLSVGGQRFQSRPLPNKSYLDGQNASLSGTCLQQHQQQHGSYRLTSGGQAFSGSGLEDPNRPFPMHSSSMVLSLPTCSVSSAPAYQLAQYPAYPGEPEVPTLNQQSLSTASVSGPTLTTNVSLTSTVSELSGTVCQFPSTGVLNQQHTKTSGSQEDECPFRALHCPGEPQGSSGSSEMFGESMSCYPTMASQLPSEQPQSCGAINTNGYQALGDRLLTSEAQDGDMEGLEPPHLLPDLLPQLEVALSQQDESNCSWASSSFSSSLERRHEHRKPPPVEYKEEKSHGDRLCHSYTFSDYPPTPKPPSPFSLHTHPFVLTLCQVFNVHTSGLTGLSVLEACQIRAGAADN</sequence>